<dbReference type="Pfam" id="PF15390">
    <property type="entry name" value="WDCP"/>
    <property type="match status" value="1"/>
</dbReference>
<evidence type="ECO:0000256" key="5">
    <source>
        <dbReference type="SAM" id="MobiDB-lite"/>
    </source>
</evidence>
<evidence type="ECO:0000256" key="3">
    <source>
        <dbReference type="ARBA" id="ARBA00022737"/>
    </source>
</evidence>
<evidence type="ECO:0000313" key="6">
    <source>
        <dbReference type="EMBL" id="KAK2149589.1"/>
    </source>
</evidence>
<keyword evidence="3" id="KW-0677">Repeat</keyword>
<keyword evidence="7" id="KW-1185">Reference proteome</keyword>
<reference evidence="6" key="1">
    <citation type="journal article" date="2023" name="Mol. Biol. Evol.">
        <title>Third-Generation Sequencing Reveals the Adaptive Role of the Epigenome in Three Deep-Sea Polychaetes.</title>
        <authorList>
            <person name="Perez M."/>
            <person name="Aroh O."/>
            <person name="Sun Y."/>
            <person name="Lan Y."/>
            <person name="Juniper S.K."/>
            <person name="Young C.R."/>
            <person name="Angers B."/>
            <person name="Qian P.Y."/>
        </authorList>
    </citation>
    <scope>NUCLEOTIDE SEQUENCE</scope>
    <source>
        <strain evidence="6">P08H-3</strain>
    </source>
</reference>
<proteinExistence type="predicted"/>
<accession>A0AAD9N0C8</accession>
<evidence type="ECO:0000313" key="7">
    <source>
        <dbReference type="Proteomes" id="UP001208570"/>
    </source>
</evidence>
<dbReference type="Proteomes" id="UP001208570">
    <property type="component" value="Unassembled WGS sequence"/>
</dbReference>
<dbReference type="AlphaFoldDB" id="A0AAD9N0C8"/>
<gene>
    <name evidence="6" type="ORF">LSH36_445g00003</name>
</gene>
<feature type="region of interest" description="Disordered" evidence="5">
    <location>
        <begin position="20"/>
        <end position="49"/>
    </location>
</feature>
<organism evidence="6 7">
    <name type="scientific">Paralvinella palmiformis</name>
    <dbReference type="NCBI Taxonomy" id="53620"/>
    <lineage>
        <taxon>Eukaryota</taxon>
        <taxon>Metazoa</taxon>
        <taxon>Spiralia</taxon>
        <taxon>Lophotrochozoa</taxon>
        <taxon>Annelida</taxon>
        <taxon>Polychaeta</taxon>
        <taxon>Sedentaria</taxon>
        <taxon>Canalipalpata</taxon>
        <taxon>Terebellida</taxon>
        <taxon>Terebelliformia</taxon>
        <taxon>Alvinellidae</taxon>
        <taxon>Paralvinella</taxon>
    </lineage>
</organism>
<keyword evidence="4" id="KW-0175">Coiled coil</keyword>
<name>A0AAD9N0C8_9ANNE</name>
<feature type="region of interest" description="Disordered" evidence="5">
    <location>
        <begin position="442"/>
        <end position="463"/>
    </location>
</feature>
<dbReference type="InterPro" id="IPR028041">
    <property type="entry name" value="WDCP"/>
</dbReference>
<feature type="compositionally biased region" description="Low complexity" evidence="5">
    <location>
        <begin position="26"/>
        <end position="36"/>
    </location>
</feature>
<evidence type="ECO:0000256" key="4">
    <source>
        <dbReference type="ARBA" id="ARBA00023054"/>
    </source>
</evidence>
<evidence type="ECO:0000256" key="2">
    <source>
        <dbReference type="ARBA" id="ARBA00022574"/>
    </source>
</evidence>
<dbReference type="PANTHER" id="PTHR14897">
    <property type="entry name" value="WD REPEAT AND COILED-COIL-CONTAINING PROTEIN"/>
    <property type="match status" value="1"/>
</dbReference>
<evidence type="ECO:0000256" key="1">
    <source>
        <dbReference type="ARBA" id="ARBA00015683"/>
    </source>
</evidence>
<dbReference type="PANTHER" id="PTHR14897:SF5">
    <property type="entry name" value="WD REPEAT AND COILED-COIL-CONTAINING PROTEIN"/>
    <property type="match status" value="1"/>
</dbReference>
<keyword evidence="2" id="KW-0853">WD repeat</keyword>
<comment type="caution">
    <text evidence="6">The sequence shown here is derived from an EMBL/GenBank/DDBJ whole genome shotgun (WGS) entry which is preliminary data.</text>
</comment>
<dbReference type="EMBL" id="JAODUP010000445">
    <property type="protein sequence ID" value="KAK2149589.1"/>
    <property type="molecule type" value="Genomic_DNA"/>
</dbReference>
<protein>
    <recommendedName>
        <fullName evidence="1">WD repeat and coiled-coil-containing protein</fullName>
    </recommendedName>
</protein>
<sequence length="463" mass="50581">MRSGVIQSCQTVLHCGKLRKPNQDEASSSTSTASGGQENSLRDVLPNRNTGYSLKNVTSSEIPHTMLCSRTLPSYAGDSSLTPSSESLLGNKRTIITGNFPLSRVGSSPGLTTAVGPLEERLRGFHYRSPSIQSSGGIESLMRMDLLLPGNCTPSSRTKAKNIEIIGEAANDDDLETETANFLNQHTSFNNTSSIQKLREERFYVKRTDKDESDLSANSRKDVLKPPDLSKVSNEYRYSGLYGSASSLDVSLEENGLNGFSTHQKSNEYKVECSSISKQLSLMEKQLNSQEIHISDLQKRVMEISRLLDETRSSLNTSFKPVSKPDIVFLKYVPKDNCAKPTTMAFVLDNGRLQLSSVKEAFEISTVEIIVDDLPCVVGANVQGYMPVEFQVKDTVTISGKKISPMCVLEERAQVISGTAPAISNGEVIRSKQGPEQAIQPDVTANHQAVSGMKHPPPSSTYC</sequence>
<dbReference type="GO" id="GO:0019900">
    <property type="term" value="F:kinase binding"/>
    <property type="evidence" value="ECO:0007669"/>
    <property type="project" value="TreeGrafter"/>
</dbReference>
<feature type="region of interest" description="Disordered" evidence="5">
    <location>
        <begin position="209"/>
        <end position="228"/>
    </location>
</feature>